<gene>
    <name evidence="1" type="ORF">A6X21_08475</name>
</gene>
<dbReference type="EMBL" id="LYDR01000128">
    <property type="protein sequence ID" value="ODA29477.1"/>
    <property type="molecule type" value="Genomic_DNA"/>
</dbReference>
<dbReference type="AlphaFoldDB" id="A0A1C3E886"/>
<evidence type="ECO:0000313" key="1">
    <source>
        <dbReference type="EMBL" id="ODA29477.1"/>
    </source>
</evidence>
<organism evidence="1 2">
    <name type="scientific">Planctopirus hydrillae</name>
    <dbReference type="NCBI Taxonomy" id="1841610"/>
    <lineage>
        <taxon>Bacteria</taxon>
        <taxon>Pseudomonadati</taxon>
        <taxon>Planctomycetota</taxon>
        <taxon>Planctomycetia</taxon>
        <taxon>Planctomycetales</taxon>
        <taxon>Planctomycetaceae</taxon>
        <taxon>Planctopirus</taxon>
    </lineage>
</organism>
<reference evidence="1 2" key="1">
    <citation type="submission" date="2016-05" db="EMBL/GenBank/DDBJ databases">
        <title>Genomic and physiological characterization of Planctopirus sp. isolated from fresh water lake.</title>
        <authorList>
            <person name="Subhash Y."/>
            <person name="Ramana C."/>
        </authorList>
    </citation>
    <scope>NUCLEOTIDE SEQUENCE [LARGE SCALE GENOMIC DNA]</scope>
    <source>
        <strain evidence="1 2">JC280</strain>
    </source>
</reference>
<protein>
    <submittedName>
        <fullName evidence="1">Uncharacterized protein</fullName>
    </submittedName>
</protein>
<accession>A0A1C3E886</accession>
<sequence length="61" mass="6906">MRDHFAMVDAEEVVIEKAMRKGLSRNCEDLEGKGNNAECGKCRTTGQLNLDFLISIRFCKI</sequence>
<name>A0A1C3E886_9PLAN</name>
<dbReference type="Proteomes" id="UP000094828">
    <property type="component" value="Unassembled WGS sequence"/>
</dbReference>
<keyword evidence="2" id="KW-1185">Reference proteome</keyword>
<evidence type="ECO:0000313" key="2">
    <source>
        <dbReference type="Proteomes" id="UP000094828"/>
    </source>
</evidence>
<proteinExistence type="predicted"/>
<comment type="caution">
    <text evidence="1">The sequence shown here is derived from an EMBL/GenBank/DDBJ whole genome shotgun (WGS) entry which is preliminary data.</text>
</comment>